<proteinExistence type="predicted"/>
<reference evidence="1" key="1">
    <citation type="submission" date="2023-06" db="EMBL/GenBank/DDBJ databases">
        <authorList>
            <person name="Delattre M."/>
        </authorList>
    </citation>
    <scope>NUCLEOTIDE SEQUENCE</scope>
    <source>
        <strain evidence="1">AF72</strain>
    </source>
</reference>
<evidence type="ECO:0000313" key="2">
    <source>
        <dbReference type="Proteomes" id="UP001177023"/>
    </source>
</evidence>
<dbReference type="Proteomes" id="UP001177023">
    <property type="component" value="Unassembled WGS sequence"/>
</dbReference>
<dbReference type="AlphaFoldDB" id="A0AA36CKD0"/>
<keyword evidence="2" id="KW-1185">Reference proteome</keyword>
<dbReference type="EMBL" id="CATQJA010002090">
    <property type="protein sequence ID" value="CAJ0569655.1"/>
    <property type="molecule type" value="Genomic_DNA"/>
</dbReference>
<gene>
    <name evidence="1" type="ORF">MSPICULIGERA_LOCUS8124</name>
</gene>
<accession>A0AA36CKD0</accession>
<feature type="non-terminal residue" evidence="1">
    <location>
        <position position="109"/>
    </location>
</feature>
<evidence type="ECO:0000313" key="1">
    <source>
        <dbReference type="EMBL" id="CAJ0569655.1"/>
    </source>
</evidence>
<comment type="caution">
    <text evidence="1">The sequence shown here is derived from an EMBL/GenBank/DDBJ whole genome shotgun (WGS) entry which is preliminary data.</text>
</comment>
<name>A0AA36CKD0_9BILA</name>
<organism evidence="1 2">
    <name type="scientific">Mesorhabditis spiculigera</name>
    <dbReference type="NCBI Taxonomy" id="96644"/>
    <lineage>
        <taxon>Eukaryota</taxon>
        <taxon>Metazoa</taxon>
        <taxon>Ecdysozoa</taxon>
        <taxon>Nematoda</taxon>
        <taxon>Chromadorea</taxon>
        <taxon>Rhabditida</taxon>
        <taxon>Rhabditina</taxon>
        <taxon>Rhabditomorpha</taxon>
        <taxon>Rhabditoidea</taxon>
        <taxon>Rhabditidae</taxon>
        <taxon>Mesorhabditinae</taxon>
        <taxon>Mesorhabditis</taxon>
    </lineage>
</organism>
<sequence>MHIHGSPETAARKCVRFCEETQPGFMNTWELIQPVIPRTFVEGMAATFGRPRECNFLITMRRYTVIRTCCSAPSARSSFFCRASAYPAKERGRNRLLGVGGSFCGASKS</sequence>
<protein>
    <submittedName>
        <fullName evidence="1">Uncharacterized protein</fullName>
    </submittedName>
</protein>